<dbReference type="GO" id="GO:0008300">
    <property type="term" value="P:isoprenoid catabolic process"/>
    <property type="evidence" value="ECO:0007669"/>
    <property type="project" value="TreeGrafter"/>
</dbReference>
<protein>
    <submittedName>
        <fullName evidence="3">Methylglutaconyl-CoA hydratase</fullName>
    </submittedName>
</protein>
<dbReference type="PANTHER" id="PTHR42964:SF1">
    <property type="entry name" value="POLYKETIDE BIOSYNTHESIS ENOYL-COA HYDRATASE PKSH-RELATED"/>
    <property type="match status" value="1"/>
</dbReference>
<dbReference type="InterPro" id="IPR018376">
    <property type="entry name" value="Enoyl-CoA_hyd/isom_CS"/>
</dbReference>
<keyword evidence="4" id="KW-1185">Reference proteome</keyword>
<dbReference type="SUPFAM" id="SSF52096">
    <property type="entry name" value="ClpP/crotonase"/>
    <property type="match status" value="1"/>
</dbReference>
<gene>
    <name evidence="3" type="ORF">EV700_1802</name>
</gene>
<dbReference type="AlphaFoldDB" id="A0A4Q7Z5Q5"/>
<dbReference type="Pfam" id="PF00378">
    <property type="entry name" value="ECH_1"/>
    <property type="match status" value="1"/>
</dbReference>
<dbReference type="InterPro" id="IPR029045">
    <property type="entry name" value="ClpP/crotonase-like_dom_sf"/>
</dbReference>
<evidence type="ECO:0000313" key="4">
    <source>
        <dbReference type="Proteomes" id="UP000292423"/>
    </source>
</evidence>
<dbReference type="OrthoDB" id="9807606at2"/>
<comment type="similarity">
    <text evidence="1 2">Belongs to the enoyl-CoA hydratase/isomerase family.</text>
</comment>
<evidence type="ECO:0000313" key="3">
    <source>
        <dbReference type="EMBL" id="RZU44995.1"/>
    </source>
</evidence>
<dbReference type="Proteomes" id="UP000292423">
    <property type="component" value="Unassembled WGS sequence"/>
</dbReference>
<dbReference type="Gene3D" id="1.10.12.10">
    <property type="entry name" value="Lyase 2-enoyl-coa Hydratase, Chain A, domain 2"/>
    <property type="match status" value="1"/>
</dbReference>
<accession>A0A4Q7Z5Q5</accession>
<reference evidence="3 4" key="1">
    <citation type="submission" date="2019-02" db="EMBL/GenBank/DDBJ databases">
        <title>Genomic Encyclopedia of Type Strains, Phase IV (KMG-IV): sequencing the most valuable type-strain genomes for metagenomic binning, comparative biology and taxonomic classification.</title>
        <authorList>
            <person name="Goeker M."/>
        </authorList>
    </citation>
    <scope>NUCLEOTIDE SEQUENCE [LARGE SCALE GENOMIC DNA]</scope>
    <source>
        <strain evidence="3 4">DSM 105135</strain>
    </source>
</reference>
<evidence type="ECO:0000256" key="2">
    <source>
        <dbReference type="RuleBase" id="RU003707"/>
    </source>
</evidence>
<sequence>MLQHELDSRGVATLCLDRPQLHNAFDDTLIAELNRVLTHYAADPAVRVLVLRSNGKSFSAGADLNWMKRVAQYDFDDNLRDSQALAELMERIYRFPAPTVAVVQGPAFGGGVGLVSCCDIAIASTSASFCLSEVKLGLAPAVISPYVIAAMGARQAQRYFLTAERFSADTACQTGLVQQVVAPEVLDDEADTLVNALLANGPVALAACKQLIHRVAEASTPEIRDYTTHLIATLRAGAEGQEGLKAFLDKRPANWIPTP</sequence>
<name>A0A4Q7Z5Q5_9GAMM</name>
<comment type="caution">
    <text evidence="3">The sequence shown here is derived from an EMBL/GenBank/DDBJ whole genome shotgun (WGS) entry which is preliminary data.</text>
</comment>
<proteinExistence type="inferred from homology"/>
<dbReference type="InterPro" id="IPR051683">
    <property type="entry name" value="Enoyl-CoA_Hydratase/Isomerase"/>
</dbReference>
<evidence type="ECO:0000256" key="1">
    <source>
        <dbReference type="ARBA" id="ARBA00005254"/>
    </source>
</evidence>
<dbReference type="RefSeq" id="WP_130412917.1">
    <property type="nucleotide sequence ID" value="NZ_SHKX01000012.1"/>
</dbReference>
<dbReference type="FunFam" id="3.90.226.10:FF:000066">
    <property type="entry name" value="Enoyl-CoA hydratase"/>
    <property type="match status" value="1"/>
</dbReference>
<organism evidence="3 4">
    <name type="scientific">Fluviicoccus keumensis</name>
    <dbReference type="NCBI Taxonomy" id="1435465"/>
    <lineage>
        <taxon>Bacteria</taxon>
        <taxon>Pseudomonadati</taxon>
        <taxon>Pseudomonadota</taxon>
        <taxon>Gammaproteobacteria</taxon>
        <taxon>Moraxellales</taxon>
        <taxon>Moraxellaceae</taxon>
        <taxon>Fluviicoccus</taxon>
    </lineage>
</organism>
<dbReference type="GO" id="GO:0003824">
    <property type="term" value="F:catalytic activity"/>
    <property type="evidence" value="ECO:0007669"/>
    <property type="project" value="InterPro"/>
</dbReference>
<dbReference type="InterPro" id="IPR001753">
    <property type="entry name" value="Enoyl-CoA_hydra/iso"/>
</dbReference>
<dbReference type="InterPro" id="IPR014748">
    <property type="entry name" value="Enoyl-CoA_hydra_C"/>
</dbReference>
<dbReference type="Gene3D" id="3.90.226.10">
    <property type="entry name" value="2-enoyl-CoA Hydratase, Chain A, domain 1"/>
    <property type="match status" value="1"/>
</dbReference>
<dbReference type="EMBL" id="SHKX01000012">
    <property type="protein sequence ID" value="RZU44995.1"/>
    <property type="molecule type" value="Genomic_DNA"/>
</dbReference>
<dbReference type="CDD" id="cd06558">
    <property type="entry name" value="crotonase-like"/>
    <property type="match status" value="1"/>
</dbReference>
<dbReference type="PANTHER" id="PTHR42964">
    <property type="entry name" value="ENOYL-COA HYDRATASE"/>
    <property type="match status" value="1"/>
</dbReference>
<dbReference type="PROSITE" id="PS00166">
    <property type="entry name" value="ENOYL_COA_HYDRATASE"/>
    <property type="match status" value="1"/>
</dbReference>